<reference evidence="4 5" key="1">
    <citation type="submission" date="2015-09" db="EMBL/GenBank/DDBJ databases">
        <title>Host preference determinants of Valsa canker pathogens revealed by comparative genomics.</title>
        <authorList>
            <person name="Yin Z."/>
            <person name="Huang L."/>
        </authorList>
    </citation>
    <scope>NUCLEOTIDE SEQUENCE [LARGE SCALE GENOMIC DNA]</scope>
    <source>
        <strain evidence="4 5">YSFL</strain>
    </source>
</reference>
<keyword evidence="5" id="KW-1185">Reference proteome</keyword>
<dbReference type="STRING" id="252740.A0A423W078"/>
<organism evidence="4 5">
    <name type="scientific">Cytospora chrysosperma</name>
    <name type="common">Cytospora canker fungus</name>
    <name type="synonym">Sphaeria chrysosperma</name>
    <dbReference type="NCBI Taxonomy" id="252740"/>
    <lineage>
        <taxon>Eukaryota</taxon>
        <taxon>Fungi</taxon>
        <taxon>Dikarya</taxon>
        <taxon>Ascomycota</taxon>
        <taxon>Pezizomycotina</taxon>
        <taxon>Sordariomycetes</taxon>
        <taxon>Sordariomycetidae</taxon>
        <taxon>Diaporthales</taxon>
        <taxon>Cytosporaceae</taxon>
        <taxon>Cytospora</taxon>
    </lineage>
</organism>
<comment type="caution">
    <text evidence="4">The sequence shown here is derived from an EMBL/GenBank/DDBJ whole genome shotgun (WGS) entry which is preliminary data.</text>
</comment>
<protein>
    <recommendedName>
        <fullName evidence="1">RNA-dependent RNA polymerase</fullName>
        <ecNumber evidence="1">2.7.7.48</ecNumber>
    </recommendedName>
</protein>
<proteinExistence type="inferred from homology"/>
<feature type="compositionally biased region" description="Polar residues" evidence="2">
    <location>
        <begin position="98"/>
        <end position="115"/>
    </location>
</feature>
<evidence type="ECO:0000256" key="1">
    <source>
        <dbReference type="RuleBase" id="RU363098"/>
    </source>
</evidence>
<feature type="compositionally biased region" description="Polar residues" evidence="2">
    <location>
        <begin position="7"/>
        <end position="21"/>
    </location>
</feature>
<dbReference type="GO" id="GO:0003723">
    <property type="term" value="F:RNA binding"/>
    <property type="evidence" value="ECO:0007669"/>
    <property type="project" value="UniProtKB-KW"/>
</dbReference>
<accession>A0A423W078</accession>
<feature type="compositionally biased region" description="Basic and acidic residues" evidence="2">
    <location>
        <begin position="48"/>
        <end position="58"/>
    </location>
</feature>
<dbReference type="Proteomes" id="UP000284375">
    <property type="component" value="Unassembled WGS sequence"/>
</dbReference>
<feature type="region of interest" description="Disordered" evidence="2">
    <location>
        <begin position="1"/>
        <end position="115"/>
    </location>
</feature>
<feature type="compositionally biased region" description="Polar residues" evidence="2">
    <location>
        <begin position="1394"/>
        <end position="1426"/>
    </location>
</feature>
<keyword evidence="1" id="KW-0808">Transferase</keyword>
<dbReference type="InterPro" id="IPR057596">
    <property type="entry name" value="RDRP_core"/>
</dbReference>
<dbReference type="EC" id="2.7.7.48" evidence="1"/>
<dbReference type="GO" id="GO:0003968">
    <property type="term" value="F:RNA-directed RNA polymerase activity"/>
    <property type="evidence" value="ECO:0007669"/>
    <property type="project" value="UniProtKB-KW"/>
</dbReference>
<feature type="compositionally biased region" description="Acidic residues" evidence="2">
    <location>
        <begin position="1443"/>
        <end position="1463"/>
    </location>
</feature>
<comment type="catalytic activity">
    <reaction evidence="1">
        <text>RNA(n) + a ribonucleoside 5'-triphosphate = RNA(n+1) + diphosphate</text>
        <dbReference type="Rhea" id="RHEA:21248"/>
        <dbReference type="Rhea" id="RHEA-COMP:14527"/>
        <dbReference type="Rhea" id="RHEA-COMP:17342"/>
        <dbReference type="ChEBI" id="CHEBI:33019"/>
        <dbReference type="ChEBI" id="CHEBI:61557"/>
        <dbReference type="ChEBI" id="CHEBI:140395"/>
        <dbReference type="EC" id="2.7.7.48"/>
    </reaction>
</comment>
<keyword evidence="1" id="KW-0696">RNA-directed RNA polymerase</keyword>
<keyword evidence="1" id="KW-0548">Nucleotidyltransferase</keyword>
<evidence type="ECO:0000259" key="3">
    <source>
        <dbReference type="Pfam" id="PF05183"/>
    </source>
</evidence>
<evidence type="ECO:0000313" key="5">
    <source>
        <dbReference type="Proteomes" id="UP000284375"/>
    </source>
</evidence>
<dbReference type="PANTHER" id="PTHR23079">
    <property type="entry name" value="RNA-DEPENDENT RNA POLYMERASE"/>
    <property type="match status" value="1"/>
</dbReference>
<feature type="compositionally biased region" description="Basic and acidic residues" evidence="2">
    <location>
        <begin position="1340"/>
        <end position="1361"/>
    </location>
</feature>
<feature type="region of interest" description="Disordered" evidence="2">
    <location>
        <begin position="1391"/>
        <end position="1463"/>
    </location>
</feature>
<evidence type="ECO:0000256" key="2">
    <source>
        <dbReference type="SAM" id="MobiDB-lite"/>
    </source>
</evidence>
<name>A0A423W078_CYTCH</name>
<feature type="region of interest" description="Disordered" evidence="2">
    <location>
        <begin position="1296"/>
        <end position="1367"/>
    </location>
</feature>
<evidence type="ECO:0000313" key="4">
    <source>
        <dbReference type="EMBL" id="ROV96750.1"/>
    </source>
</evidence>
<dbReference type="OrthoDB" id="6513042at2759"/>
<dbReference type="Pfam" id="PF05183">
    <property type="entry name" value="RdRP"/>
    <property type="match status" value="1"/>
</dbReference>
<gene>
    <name evidence="4" type="ORF">VSDG_05563</name>
</gene>
<keyword evidence="1" id="KW-0694">RNA-binding</keyword>
<sequence length="1476" mass="166328">MSPGNHPVSSTSSPHANSQSIAPPLPRDRDNDSGTNQPSSSSSSGVHDASKQLERDQGPDALIPPKSGYPTVIGQDYSTQSNSSSQSSDPRSVDKSQTNRYGQARRQQPTPSRNTALQLGSAALKDFSSIVIMLDRLPKNITTGEIWDSLTSMGLSISRIELLENNHGERAGKAKVYIAPPPTRWPPWGGPHNSCIIKRKDSSSLRVPISSTAPNRAGAVKTPNNRFIPRQLDITHECLLFGMLANKSAMLDLPQYKYQDVGMMVKFFKKEFEITFKTDLGRYGAKQFMIRIDFSHIKKLLRVTRENGESALVILLPSPPKFHCLMPVSHDDTQSLWQEWDLWARQTDITHEKRKLKGLPAGLEKQPGEFVDIGRWTAYYLGMTPATLGPWERIESYLSDYNISTELMTNFRLTTPGPTNVWKLLDSSPDSLSLESLHSAHSFHLPFEVRYQLEVCISHGILNEYNIGASFLEKLTSFETSKARMMLEGVAEANLTFYDPMKIFEDNAILNYWPNARVPAHATLVRRAVVTPTTIYFQTPCVELTNRVLRKYSDLNDRFLRVQFTDEMSFGKIYSSPQNSKKDDNVYLRVHRVMSNGIVVGDRCYRFLAFSNSQFRENGAFFFCENDHVTCDSIRNWMGDFQHIRSVGKYAARMGQCFTTTRQVNGINVPQICQIADIERETEGRIWSFTDGVGKISDFFASMIASDRNLPEIPSCYQMRMGGCKGVLVVWPDLPAKEVHIRPSQEKFKAVYNGLEIIKTSSYSHATLNKQIIPILSALGVDDSVFEEMLNEELEEYVRGLSDSFKAGELLRSRVDENQVTLTMAEMVDTFMDTNEPFLRTILDLWKCWVLKRLKYKAAISVKKSAMLYGVVDEVSVLRGHSKQAEGKGYNRIETLPQIFLQVPIEAWDGSPTTNYKVITGLCVVGRNPSLYAGDVRVVQAVDVPQLRHLKNVVVFPQTGDRDIPSMCSGGDLDGDDYFVFWDKRLIPTEWDHPPMDHDLSSGAPSMDGPTDVSIDDVARFFAQYMKNDSLGAIATAHFAQADHLGVKHSKCIELAKLHSQAVDYIKSGVPAIMARYLRPQRWPHWMEREPRYQSKSVVGKIYDCICVKTDDMEWHPAYDKPFDKRILSRYQLDDKILAKASEIKTAYDIAMRRLMGQHEAPVTEFEIWSTFILSKPRVGSDYKLQENVGREISALKERFRTLCMDAVTGVDQKQSYASACSMVDREMLDQFVAAMYTVTYDQVQAALRRRSMPQIDEEGEVVDIQMPLISFPWLFHRELARVALGREGDVRPLRRPVWAAQGPQKQHDVKDGVPASGTTKDVDDTNALEKSLPEEAIEHDEKPQVAQDVRSKKEDGRGDDADVDMDEDYARTSSGKIIHRGQLLDLFTDDSKGVTSSTIPETTGSTSPESDSHPQFNKANDTPDQYTPGGSIPVSPASDHEQNDDDEEEDFEEVEEVLMGEEEDALTALARKIGM</sequence>
<dbReference type="GO" id="GO:0030422">
    <property type="term" value="P:siRNA processing"/>
    <property type="evidence" value="ECO:0007669"/>
    <property type="project" value="TreeGrafter"/>
</dbReference>
<feature type="domain" description="RDRP core" evidence="3">
    <location>
        <begin position="530"/>
        <end position="1104"/>
    </location>
</feature>
<comment type="similarity">
    <text evidence="1">Belongs to the RdRP family.</text>
</comment>
<feature type="compositionally biased region" description="Low complexity" evidence="2">
    <location>
        <begin position="75"/>
        <end position="90"/>
    </location>
</feature>
<dbReference type="EMBL" id="LJZO01000019">
    <property type="protein sequence ID" value="ROV96750.1"/>
    <property type="molecule type" value="Genomic_DNA"/>
</dbReference>
<dbReference type="GO" id="GO:0031380">
    <property type="term" value="C:nuclear RNA-directed RNA polymerase complex"/>
    <property type="evidence" value="ECO:0007669"/>
    <property type="project" value="TreeGrafter"/>
</dbReference>
<dbReference type="PANTHER" id="PTHR23079:SF55">
    <property type="entry name" value="RNA-DIRECTED RNA POLYMERASE"/>
    <property type="match status" value="1"/>
</dbReference>
<dbReference type="InterPro" id="IPR007855">
    <property type="entry name" value="RDRP"/>
</dbReference>